<accession>A0AA39TDV7</accession>
<evidence type="ECO:0000313" key="2">
    <source>
        <dbReference type="Proteomes" id="UP001175227"/>
    </source>
</evidence>
<reference evidence="1" key="1">
    <citation type="submission" date="2023-06" db="EMBL/GenBank/DDBJ databases">
        <authorList>
            <consortium name="Lawrence Berkeley National Laboratory"/>
            <person name="Ahrendt S."/>
            <person name="Sahu N."/>
            <person name="Indic B."/>
            <person name="Wong-Bajracharya J."/>
            <person name="Merenyi Z."/>
            <person name="Ke H.-M."/>
            <person name="Monk M."/>
            <person name="Kocsube S."/>
            <person name="Drula E."/>
            <person name="Lipzen A."/>
            <person name="Balint B."/>
            <person name="Henrissat B."/>
            <person name="Andreopoulos B."/>
            <person name="Martin F.M."/>
            <person name="Harder C.B."/>
            <person name="Rigling D."/>
            <person name="Ford K.L."/>
            <person name="Foster G.D."/>
            <person name="Pangilinan J."/>
            <person name="Papanicolaou A."/>
            <person name="Barry K."/>
            <person name="LaButti K."/>
            <person name="Viragh M."/>
            <person name="Koriabine M."/>
            <person name="Yan M."/>
            <person name="Riley R."/>
            <person name="Champramary S."/>
            <person name="Plett K.L."/>
            <person name="Tsai I.J."/>
            <person name="Slot J."/>
            <person name="Sipos G."/>
            <person name="Plett J."/>
            <person name="Nagy L.G."/>
            <person name="Grigoriev I.V."/>
        </authorList>
    </citation>
    <scope>NUCLEOTIDE SEQUENCE</scope>
    <source>
        <strain evidence="1">ICMP 16352</strain>
    </source>
</reference>
<organism evidence="1 2">
    <name type="scientific">Armillaria novae-zelandiae</name>
    <dbReference type="NCBI Taxonomy" id="153914"/>
    <lineage>
        <taxon>Eukaryota</taxon>
        <taxon>Fungi</taxon>
        <taxon>Dikarya</taxon>
        <taxon>Basidiomycota</taxon>
        <taxon>Agaricomycotina</taxon>
        <taxon>Agaricomycetes</taxon>
        <taxon>Agaricomycetidae</taxon>
        <taxon>Agaricales</taxon>
        <taxon>Marasmiineae</taxon>
        <taxon>Physalacriaceae</taxon>
        <taxon>Armillaria</taxon>
    </lineage>
</organism>
<dbReference type="Proteomes" id="UP001175227">
    <property type="component" value="Unassembled WGS sequence"/>
</dbReference>
<evidence type="ECO:0000313" key="1">
    <source>
        <dbReference type="EMBL" id="KAK0482366.1"/>
    </source>
</evidence>
<dbReference type="EMBL" id="JAUEPR010000007">
    <property type="protein sequence ID" value="KAK0482366.1"/>
    <property type="molecule type" value="Genomic_DNA"/>
</dbReference>
<proteinExistence type="predicted"/>
<keyword evidence="2" id="KW-1185">Reference proteome</keyword>
<protein>
    <submittedName>
        <fullName evidence="1">Uncharacterized protein</fullName>
    </submittedName>
</protein>
<dbReference type="AlphaFoldDB" id="A0AA39TDV7"/>
<gene>
    <name evidence="1" type="ORF">IW261DRAFT_1417945</name>
</gene>
<sequence>MSSPQVAPKVATAEHPSIIGGDNHVAYNVAHNHPHVPAAKVLHPKHREALKLRLDLNLEVEIHIQAKRVNIESRRYEQNLDRVLSRWVPIEVLPHTIKANLTPIIAVLLDTGLDWNPCGPAFLPSHYFYAQEFLHRFSVGNAIAPQDMVVVVVVVVVPAPGPNKERPGPQP</sequence>
<name>A0AA39TDV7_9AGAR</name>
<comment type="caution">
    <text evidence="1">The sequence shown here is derived from an EMBL/GenBank/DDBJ whole genome shotgun (WGS) entry which is preliminary data.</text>
</comment>